<sequence length="631" mass="70669">MENSQKSLPVELFVTTAKPYEIKVIVTSPKWTSPSVYESFTLTSGQTKQIFISNEFRMYGIDRSKKALSVSASEEIIVYGVNKELYSCDAFLAFPVDVLGTEYYTVSHFPSTYATEFLIAGVFTDTEVNIALKLNNVNTKIGFEKTFYANGDVINVFMDPYDTVQIQTMADLTGTKITSSQPIVVYSGNRRTNVGTGRSMDHLVQQMMPTITWGKRFITLPIPTRTTGDFFRFIASENNTVVNITGFDYQLNQNISYTLVLQKPGDYIEKYHSSYFYSLAVSSKPISLFQIVSSQVAEMADPAMIQIPPIEQFGAEYVFTTPKYTLGEYTNFFMFVVHSKHTAGLQLNGVNLPSTQEYKQITGTSYLASYVTVPTGSYSFRHTSPIVFFGGYLYGLANFESYGFPAGTRLSPINVQCNITSGTIPDGIDNDCDGLIDEELCNGNSTDDDADGQIDEDCAKPPPNLCGCCPSDFNCVSTNDTILCYQVYDMTGKIRDVKDNCASDGYDLLRLDSEEKETIINGSTEFYLQECNTRGVSFSVVAAFSGTDYLVQGKRLSDQGDWLYMDGARVNDFFTHWDNQINPFSNNRKDEFIVLQPQSGYTWLNREKSEEVSGYICEGWMRATSVLTRFL</sequence>
<gene>
    <name evidence="2" type="ORF">CGI_10005108</name>
</gene>
<dbReference type="Pfam" id="PF17517">
    <property type="entry name" value="IgGFc_binding"/>
    <property type="match status" value="1"/>
</dbReference>
<dbReference type="HOGENOM" id="CLU_029489_0_0_1"/>
<dbReference type="AlphaFoldDB" id="K1R6G4"/>
<reference evidence="2" key="1">
    <citation type="journal article" date="2012" name="Nature">
        <title>The oyster genome reveals stress adaptation and complexity of shell formation.</title>
        <authorList>
            <person name="Zhang G."/>
            <person name="Fang X."/>
            <person name="Guo X."/>
            <person name="Li L."/>
            <person name="Luo R."/>
            <person name="Xu F."/>
            <person name="Yang P."/>
            <person name="Zhang L."/>
            <person name="Wang X."/>
            <person name="Qi H."/>
            <person name="Xiong Z."/>
            <person name="Que H."/>
            <person name="Xie Y."/>
            <person name="Holland P.W."/>
            <person name="Paps J."/>
            <person name="Zhu Y."/>
            <person name="Wu F."/>
            <person name="Chen Y."/>
            <person name="Wang J."/>
            <person name="Peng C."/>
            <person name="Meng J."/>
            <person name="Yang L."/>
            <person name="Liu J."/>
            <person name="Wen B."/>
            <person name="Zhang N."/>
            <person name="Huang Z."/>
            <person name="Zhu Q."/>
            <person name="Feng Y."/>
            <person name="Mount A."/>
            <person name="Hedgecock D."/>
            <person name="Xu Z."/>
            <person name="Liu Y."/>
            <person name="Domazet-Loso T."/>
            <person name="Du Y."/>
            <person name="Sun X."/>
            <person name="Zhang S."/>
            <person name="Liu B."/>
            <person name="Cheng P."/>
            <person name="Jiang X."/>
            <person name="Li J."/>
            <person name="Fan D."/>
            <person name="Wang W."/>
            <person name="Fu W."/>
            <person name="Wang T."/>
            <person name="Wang B."/>
            <person name="Zhang J."/>
            <person name="Peng Z."/>
            <person name="Li Y."/>
            <person name="Li N."/>
            <person name="Wang J."/>
            <person name="Chen M."/>
            <person name="He Y."/>
            <person name="Tan F."/>
            <person name="Song X."/>
            <person name="Zheng Q."/>
            <person name="Huang R."/>
            <person name="Yang H."/>
            <person name="Du X."/>
            <person name="Chen L."/>
            <person name="Yang M."/>
            <person name="Gaffney P.M."/>
            <person name="Wang S."/>
            <person name="Luo L."/>
            <person name="She Z."/>
            <person name="Ming Y."/>
            <person name="Huang W."/>
            <person name="Zhang S."/>
            <person name="Huang B."/>
            <person name="Zhang Y."/>
            <person name="Qu T."/>
            <person name="Ni P."/>
            <person name="Miao G."/>
            <person name="Wang J."/>
            <person name="Wang Q."/>
            <person name="Steinberg C.E."/>
            <person name="Wang H."/>
            <person name="Li N."/>
            <person name="Qian L."/>
            <person name="Zhang G."/>
            <person name="Li Y."/>
            <person name="Yang H."/>
            <person name="Liu X."/>
            <person name="Wang J."/>
            <person name="Yin Y."/>
            <person name="Wang J."/>
        </authorList>
    </citation>
    <scope>NUCLEOTIDE SEQUENCE [LARGE SCALE GENOMIC DNA]</scope>
    <source>
        <strain evidence="2">05x7-T-G4-1.051#20</strain>
    </source>
</reference>
<dbReference type="InterPro" id="IPR016187">
    <property type="entry name" value="CTDL_fold"/>
</dbReference>
<dbReference type="Gene3D" id="3.10.100.10">
    <property type="entry name" value="Mannose-Binding Protein A, subunit A"/>
    <property type="match status" value="1"/>
</dbReference>
<dbReference type="InterPro" id="IPR016186">
    <property type="entry name" value="C-type_lectin-like/link_sf"/>
</dbReference>
<dbReference type="CDD" id="cd00037">
    <property type="entry name" value="CLECT"/>
    <property type="match status" value="1"/>
</dbReference>
<evidence type="ECO:0000313" key="2">
    <source>
        <dbReference type="EMBL" id="EKC29546.1"/>
    </source>
</evidence>
<name>K1R6G4_MAGGI</name>
<dbReference type="EMBL" id="JH816146">
    <property type="protein sequence ID" value="EKC29546.1"/>
    <property type="molecule type" value="Genomic_DNA"/>
</dbReference>
<feature type="domain" description="IgGFc-binding protein N-terminal" evidence="1">
    <location>
        <begin position="89"/>
        <end position="395"/>
    </location>
</feature>
<organism evidence="2">
    <name type="scientific">Magallana gigas</name>
    <name type="common">Pacific oyster</name>
    <name type="synonym">Crassostrea gigas</name>
    <dbReference type="NCBI Taxonomy" id="29159"/>
    <lineage>
        <taxon>Eukaryota</taxon>
        <taxon>Metazoa</taxon>
        <taxon>Spiralia</taxon>
        <taxon>Lophotrochozoa</taxon>
        <taxon>Mollusca</taxon>
        <taxon>Bivalvia</taxon>
        <taxon>Autobranchia</taxon>
        <taxon>Pteriomorphia</taxon>
        <taxon>Ostreida</taxon>
        <taxon>Ostreoidea</taxon>
        <taxon>Ostreidae</taxon>
        <taxon>Magallana</taxon>
    </lineage>
</organism>
<dbReference type="InterPro" id="IPR035234">
    <property type="entry name" value="IgGFc-bd_N"/>
</dbReference>
<dbReference type="SUPFAM" id="SSF56436">
    <property type="entry name" value="C-type lectin-like"/>
    <property type="match status" value="1"/>
</dbReference>
<accession>K1R6G4</accession>
<dbReference type="PANTHER" id="PTHR46534">
    <property type="entry name" value="IGGFC_BINDING DOMAIN-CONTAINING PROTEIN"/>
    <property type="match status" value="1"/>
</dbReference>
<evidence type="ECO:0000259" key="1">
    <source>
        <dbReference type="Pfam" id="PF17517"/>
    </source>
</evidence>
<protein>
    <submittedName>
        <fullName evidence="2">IgGFc-binding protein</fullName>
    </submittedName>
</protein>
<proteinExistence type="predicted"/>
<dbReference type="InParanoid" id="K1R6G4"/>
<dbReference type="PANTHER" id="PTHR46534:SF2">
    <property type="entry name" value="VWFD DOMAIN-CONTAINING PROTEIN"/>
    <property type="match status" value="1"/>
</dbReference>